<feature type="region of interest" description="Disordered" evidence="1">
    <location>
        <begin position="1"/>
        <end position="49"/>
    </location>
</feature>
<organism evidence="2 3">
    <name type="scientific">Batrachochytrium dendrobatidis (strain JEL423)</name>
    <dbReference type="NCBI Taxonomy" id="403673"/>
    <lineage>
        <taxon>Eukaryota</taxon>
        <taxon>Fungi</taxon>
        <taxon>Fungi incertae sedis</taxon>
        <taxon>Chytridiomycota</taxon>
        <taxon>Chytridiomycota incertae sedis</taxon>
        <taxon>Chytridiomycetes</taxon>
        <taxon>Rhizophydiales</taxon>
        <taxon>Rhizophydiales incertae sedis</taxon>
        <taxon>Batrachochytrium</taxon>
    </lineage>
</organism>
<feature type="compositionally biased region" description="Polar residues" evidence="1">
    <location>
        <begin position="474"/>
        <end position="497"/>
    </location>
</feature>
<feature type="compositionally biased region" description="Polar residues" evidence="1">
    <location>
        <begin position="311"/>
        <end position="329"/>
    </location>
</feature>
<feature type="region of interest" description="Disordered" evidence="1">
    <location>
        <begin position="611"/>
        <end position="633"/>
    </location>
</feature>
<evidence type="ECO:0000313" key="2">
    <source>
        <dbReference type="EMBL" id="OAJ40243.1"/>
    </source>
</evidence>
<evidence type="ECO:0000313" key="3">
    <source>
        <dbReference type="Proteomes" id="UP000077115"/>
    </source>
</evidence>
<feature type="compositionally biased region" description="Polar residues" evidence="1">
    <location>
        <begin position="370"/>
        <end position="382"/>
    </location>
</feature>
<feature type="compositionally biased region" description="Low complexity" evidence="1">
    <location>
        <begin position="618"/>
        <end position="631"/>
    </location>
</feature>
<dbReference type="Proteomes" id="UP000077115">
    <property type="component" value="Unassembled WGS sequence"/>
</dbReference>
<feature type="compositionally biased region" description="Basic and acidic residues" evidence="1">
    <location>
        <begin position="279"/>
        <end position="288"/>
    </location>
</feature>
<feature type="compositionally biased region" description="Polar residues" evidence="1">
    <location>
        <begin position="449"/>
        <end position="459"/>
    </location>
</feature>
<feature type="compositionally biased region" description="Basic and acidic residues" evidence="1">
    <location>
        <begin position="256"/>
        <end position="271"/>
    </location>
</feature>
<name>A0A177WJI3_BATDL</name>
<sequence>MAQRGQQRPERGMYTPPHMRQKQDASLSSGTRSGPEANSRFDPTPASMISSPVLSTVRLFWLKQNAVQCLGVKHAWETAKSDKRSVQQQGPLRKQPQANRQLFSIPTNPTTKKHEWEHDANSRITKTVISNVSTSPVRGLESTDTAASKPHHHESKQDHNEKSTKSTNKGRRVNEHSHAQDQENHTLHDQDHHYGLHEHPNGDHDYLNSTGTSLDRDGNNRNGGMEKSGKGRGRGRGRNRGDGNSRSGGRGSHSNTHRDTEDRGGEHRRASPETVGHVRSWDNHNYYNHDRNTYKHERKLSIDKRLGPSVLQPNRTTNLVVSPHLSSDARNADAIVRSRSPSHSPTHRSARSTSHERTTWGVPFAHPKQSGWSNVGIQSLPHSSGKEPTRKTHNRALSSATHDGTMPSGKSQDKSQFCRLGDFSIPTVLALPPRPDQANIDQSHKQRQRQMISISTAHSKSLPGEKDLFISVDASSRSPHGESSSTQKWMSQDSRSLQTDHEWNNRAPDKNGRGRLQGSNRGGGHGSGYGGNGGSHHARDNRHSNHDFNHREHRVHHGNSHGDDSRQFAKSTIASRQPASTSWKGSESMLSRGLSHNVADPPSIVVATATSSCEPVASTSSTQSTKSTDTTYVRPKIPANDEYVDWADMD</sequence>
<feature type="compositionally biased region" description="Gly residues" evidence="1">
    <location>
        <begin position="520"/>
        <end position="534"/>
    </location>
</feature>
<feature type="compositionally biased region" description="Basic and acidic residues" evidence="1">
    <location>
        <begin position="537"/>
        <end position="550"/>
    </location>
</feature>
<protein>
    <submittedName>
        <fullName evidence="2">Uncharacterized protein</fullName>
    </submittedName>
</protein>
<reference evidence="2 3" key="1">
    <citation type="submission" date="2006-10" db="EMBL/GenBank/DDBJ databases">
        <title>The Genome Sequence of Batrachochytrium dendrobatidis JEL423.</title>
        <authorList>
            <consortium name="The Broad Institute Genome Sequencing Platform"/>
            <person name="Birren B."/>
            <person name="Lander E."/>
            <person name="Galagan J."/>
            <person name="Cuomo C."/>
            <person name="Devon K."/>
            <person name="Jaffe D."/>
            <person name="Butler J."/>
            <person name="Alvarez P."/>
            <person name="Gnerre S."/>
            <person name="Grabherr M."/>
            <person name="Kleber M."/>
            <person name="Mauceli E."/>
            <person name="Brockman W."/>
            <person name="Young S."/>
            <person name="LaButti K."/>
            <person name="Sykes S."/>
            <person name="DeCaprio D."/>
            <person name="Crawford M."/>
            <person name="Koehrsen M."/>
            <person name="Engels R."/>
            <person name="Montgomery P."/>
            <person name="Pearson M."/>
            <person name="Howarth C."/>
            <person name="Larson L."/>
            <person name="White J."/>
            <person name="O'Leary S."/>
            <person name="Kodira C."/>
            <person name="Zeng Q."/>
            <person name="Yandava C."/>
            <person name="Alvarado L."/>
            <person name="Longcore J."/>
            <person name="James T."/>
        </authorList>
    </citation>
    <scope>NUCLEOTIDE SEQUENCE [LARGE SCALE GENOMIC DNA]</scope>
    <source>
        <strain evidence="2 3">JEL423</strain>
    </source>
</reference>
<evidence type="ECO:0000256" key="1">
    <source>
        <dbReference type="SAM" id="MobiDB-lite"/>
    </source>
</evidence>
<feature type="compositionally biased region" description="Basic and acidic residues" evidence="1">
    <location>
        <begin position="498"/>
        <end position="512"/>
    </location>
</feature>
<feature type="compositionally biased region" description="Basic and acidic residues" evidence="1">
    <location>
        <begin position="155"/>
        <end position="164"/>
    </location>
</feature>
<feature type="compositionally biased region" description="Basic and acidic residues" evidence="1">
    <location>
        <begin position="172"/>
        <end position="206"/>
    </location>
</feature>
<dbReference type="VEuPathDB" id="FungiDB:BDEG_24006"/>
<feature type="compositionally biased region" description="Polar residues" evidence="1">
    <location>
        <begin position="568"/>
        <end position="589"/>
    </location>
</feature>
<dbReference type="OrthoDB" id="10682340at2759"/>
<dbReference type="AlphaFoldDB" id="A0A177WJI3"/>
<feature type="compositionally biased region" description="Basic and acidic residues" evidence="1">
    <location>
        <begin position="112"/>
        <end position="121"/>
    </location>
</feature>
<reference evidence="2 3" key="2">
    <citation type="submission" date="2016-05" db="EMBL/GenBank/DDBJ databases">
        <title>Lineage-specific infection strategies underlie the spectrum of fungal disease in amphibians.</title>
        <authorList>
            <person name="Cuomo C.A."/>
            <person name="Farrer R.A."/>
            <person name="James T."/>
            <person name="Longcore J."/>
            <person name="Birren B."/>
        </authorList>
    </citation>
    <scope>NUCLEOTIDE SEQUENCE [LARGE SCALE GENOMIC DNA]</scope>
    <source>
        <strain evidence="2 3">JEL423</strain>
    </source>
</reference>
<feature type="region of interest" description="Disordered" evidence="1">
    <location>
        <begin position="474"/>
        <end position="598"/>
    </location>
</feature>
<feature type="compositionally biased region" description="Polar residues" evidence="1">
    <location>
        <begin position="122"/>
        <end position="146"/>
    </location>
</feature>
<proteinExistence type="predicted"/>
<gene>
    <name evidence="2" type="ORF">BDEG_24006</name>
</gene>
<feature type="compositionally biased region" description="Polar residues" evidence="1">
    <location>
        <begin position="86"/>
        <end position="110"/>
    </location>
</feature>
<feature type="region of interest" description="Disordered" evidence="1">
    <location>
        <begin position="305"/>
        <end position="460"/>
    </location>
</feature>
<feature type="region of interest" description="Disordered" evidence="1">
    <location>
        <begin position="80"/>
        <end position="288"/>
    </location>
</feature>
<accession>A0A177WJI3</accession>
<dbReference type="EMBL" id="DS022304">
    <property type="protein sequence ID" value="OAJ40243.1"/>
    <property type="molecule type" value="Genomic_DNA"/>
</dbReference>